<dbReference type="GO" id="GO:0003677">
    <property type="term" value="F:DNA binding"/>
    <property type="evidence" value="ECO:0007669"/>
    <property type="project" value="InterPro"/>
</dbReference>
<dbReference type="RefSeq" id="WP_176943146.1">
    <property type="nucleotide sequence ID" value="NZ_JABZEC010000006.1"/>
</dbReference>
<dbReference type="EMBL" id="JABZEC010000006">
    <property type="protein sequence ID" value="NVY96995.1"/>
    <property type="molecule type" value="Genomic_DNA"/>
</dbReference>
<evidence type="ECO:0000313" key="2">
    <source>
        <dbReference type="EMBL" id="NVY96995.1"/>
    </source>
</evidence>
<comment type="caution">
    <text evidence="2">The sequence shown here is derived from an EMBL/GenBank/DDBJ whole genome shotgun (WGS) entry which is preliminary data.</text>
</comment>
<dbReference type="InterPro" id="IPR010982">
    <property type="entry name" value="Lambda_DNA-bd_dom_sf"/>
</dbReference>
<reference evidence="2 3" key="1">
    <citation type="submission" date="2020-06" db="EMBL/GenBank/DDBJ databases">
        <authorList>
            <person name="Kang J."/>
        </authorList>
    </citation>
    <scope>NUCLEOTIDE SEQUENCE [LARGE SCALE GENOMIC DNA]</scope>
    <source>
        <strain evidence="2 3">DCY120</strain>
    </source>
</reference>
<dbReference type="AlphaFoldDB" id="A0A850R8Z2"/>
<sequence length="77" mass="8466">MSTLQKYLELNQITRYQISKKTGITQSSLQSTVESPRGLAGVTVKTLTAIATALEKTPGQVLDELIELDSEQIETQK</sequence>
<evidence type="ECO:0000313" key="3">
    <source>
        <dbReference type="Proteomes" id="UP000563523"/>
    </source>
</evidence>
<proteinExistence type="predicted"/>
<gene>
    <name evidence="2" type="ORF">HU830_07505</name>
</gene>
<dbReference type="SUPFAM" id="SSF47413">
    <property type="entry name" value="lambda repressor-like DNA-binding domains"/>
    <property type="match status" value="1"/>
</dbReference>
<name>A0A850R8Z2_9LACO</name>
<accession>A0A850R8Z2</accession>
<keyword evidence="3" id="KW-1185">Reference proteome</keyword>
<organism evidence="2 3">
    <name type="scientific">Bombilactobacillus apium</name>
    <dbReference type="NCBI Taxonomy" id="2675299"/>
    <lineage>
        <taxon>Bacteria</taxon>
        <taxon>Bacillati</taxon>
        <taxon>Bacillota</taxon>
        <taxon>Bacilli</taxon>
        <taxon>Lactobacillales</taxon>
        <taxon>Lactobacillaceae</taxon>
        <taxon>Bombilactobacillus</taxon>
    </lineage>
</organism>
<feature type="domain" description="HTH cro/C1-type" evidence="1">
    <location>
        <begin position="4"/>
        <end position="62"/>
    </location>
</feature>
<evidence type="ECO:0000259" key="1">
    <source>
        <dbReference type="Pfam" id="PF13443"/>
    </source>
</evidence>
<dbReference type="Pfam" id="PF13443">
    <property type="entry name" value="HTH_26"/>
    <property type="match status" value="1"/>
</dbReference>
<dbReference type="Proteomes" id="UP000563523">
    <property type="component" value="Unassembled WGS sequence"/>
</dbReference>
<protein>
    <submittedName>
        <fullName evidence="2">Helix-turn-helix transcriptional regulator</fullName>
    </submittedName>
</protein>
<dbReference type="InterPro" id="IPR001387">
    <property type="entry name" value="Cro/C1-type_HTH"/>
</dbReference>
<dbReference type="Gene3D" id="1.10.260.40">
    <property type="entry name" value="lambda repressor-like DNA-binding domains"/>
    <property type="match status" value="1"/>
</dbReference>